<sequence>MARSTRYDAIDFTPPKGAAQAASRGLKLREAHGRGGTAVGVARARDLAAQTTLSPATVRRMTSYFARHGVDKQGQGWADRTHPSAGYIAWLLWGGDAGKRWAERIEQRMRKAEAT</sequence>
<dbReference type="GeneID" id="93827588"/>
<accession>A0AAW8GDR1</accession>
<dbReference type="Proteomes" id="UP001234354">
    <property type="component" value="Unassembled WGS sequence"/>
</dbReference>
<dbReference type="RefSeq" id="WP_205956107.1">
    <property type="nucleotide sequence ID" value="NZ_CAWZZE010000030.1"/>
</dbReference>
<evidence type="ECO:0008006" key="3">
    <source>
        <dbReference type="Google" id="ProtNLM"/>
    </source>
</evidence>
<protein>
    <recommendedName>
        <fullName evidence="3">DNA-binding protein</fullName>
    </recommendedName>
</protein>
<organism evidence="1 2">
    <name type="scientific">Pseudoxanthomonas winnipegensis</name>
    <dbReference type="NCBI Taxonomy" id="2480810"/>
    <lineage>
        <taxon>Bacteria</taxon>
        <taxon>Pseudomonadati</taxon>
        <taxon>Pseudomonadota</taxon>
        <taxon>Gammaproteobacteria</taxon>
        <taxon>Lysobacterales</taxon>
        <taxon>Lysobacteraceae</taxon>
        <taxon>Pseudoxanthomonas</taxon>
    </lineage>
</organism>
<proteinExistence type="predicted"/>
<dbReference type="AlphaFoldDB" id="A0AAW8GDR1"/>
<comment type="caution">
    <text evidence="1">The sequence shown here is derived from an EMBL/GenBank/DDBJ whole genome shotgun (WGS) entry which is preliminary data.</text>
</comment>
<evidence type="ECO:0000313" key="2">
    <source>
        <dbReference type="Proteomes" id="UP001234354"/>
    </source>
</evidence>
<name>A0AAW8GDR1_9GAMM</name>
<evidence type="ECO:0000313" key="1">
    <source>
        <dbReference type="EMBL" id="MDQ1120504.1"/>
    </source>
</evidence>
<dbReference type="EMBL" id="JAUTBB010000001">
    <property type="protein sequence ID" value="MDQ1120504.1"/>
    <property type="molecule type" value="Genomic_DNA"/>
</dbReference>
<gene>
    <name evidence="1" type="ORF">QE383_002812</name>
</gene>
<reference evidence="1" key="1">
    <citation type="submission" date="2023-07" db="EMBL/GenBank/DDBJ databases">
        <title>Functional and genomic diversity of the sorghum phyllosphere microbiome.</title>
        <authorList>
            <person name="Shade A."/>
        </authorList>
    </citation>
    <scope>NUCLEOTIDE SEQUENCE</scope>
    <source>
        <strain evidence="1">SORGH_AS_0908</strain>
    </source>
</reference>